<dbReference type="Gene3D" id="3.40.50.720">
    <property type="entry name" value="NAD(P)-binding Rossmann-like Domain"/>
    <property type="match status" value="1"/>
</dbReference>
<dbReference type="Proteomes" id="UP001232725">
    <property type="component" value="Unassembled WGS sequence"/>
</dbReference>
<dbReference type="InterPro" id="IPR051267">
    <property type="entry name" value="STEAP_metalloreductase"/>
</dbReference>
<name>A0ABT9IQU5_9MICC</name>
<evidence type="ECO:0000259" key="2">
    <source>
        <dbReference type="Pfam" id="PF03807"/>
    </source>
</evidence>
<gene>
    <name evidence="3" type="ORF">Q9R02_12455</name>
</gene>
<reference evidence="3 4" key="1">
    <citation type="submission" date="2023-08" db="EMBL/GenBank/DDBJ databases">
        <title>Arthrobacter horti sp. nov., isolated from forest soil.</title>
        <authorList>
            <person name="Park M."/>
        </authorList>
    </citation>
    <scope>NUCLEOTIDE SEQUENCE [LARGE SCALE GENOMIC DNA]</scope>
    <source>
        <strain evidence="3 4">YJM1</strain>
    </source>
</reference>
<dbReference type="PANTHER" id="PTHR14239">
    <property type="entry name" value="DUDULIN-RELATED"/>
    <property type="match status" value="1"/>
</dbReference>
<keyword evidence="1" id="KW-0560">Oxidoreductase</keyword>
<dbReference type="SUPFAM" id="SSF51735">
    <property type="entry name" value="NAD(P)-binding Rossmann-fold domains"/>
    <property type="match status" value="1"/>
</dbReference>
<evidence type="ECO:0000313" key="4">
    <source>
        <dbReference type="Proteomes" id="UP001232725"/>
    </source>
</evidence>
<evidence type="ECO:0000313" key="3">
    <source>
        <dbReference type="EMBL" id="MDP5227969.1"/>
    </source>
</evidence>
<accession>A0ABT9IQU5</accession>
<dbReference type="InterPro" id="IPR028939">
    <property type="entry name" value="P5C_Rdtase_cat_N"/>
</dbReference>
<sequence length="216" mass="22341">MSTTLGILGAGKVGTVFARLALAAGHRVLISGSGDPERISLIIDVLAPGAVAVRPEEAARDADVVILALLLGKYRSLPAEELRGKPVIDAMNYWWETDGLREDLRNPETSTSEIVQDFLSGSRVVKAFNHMGYHDLDEGALPAGAVGRKAIAVAGDADDDVAAVAALVDALGFDPVLAGPLAAGVELEPGHPAFGANVTGEELREMVGLLAEDAAA</sequence>
<dbReference type="EMBL" id="JAVALS010000009">
    <property type="protein sequence ID" value="MDP5227969.1"/>
    <property type="molecule type" value="Genomic_DNA"/>
</dbReference>
<keyword evidence="4" id="KW-1185">Reference proteome</keyword>
<proteinExistence type="predicted"/>
<comment type="caution">
    <text evidence="3">The sequence shown here is derived from an EMBL/GenBank/DDBJ whole genome shotgun (WGS) entry which is preliminary data.</text>
</comment>
<dbReference type="PANTHER" id="PTHR14239:SF0">
    <property type="entry name" value="F420-DEPENDENT NADP REDUCTASE"/>
    <property type="match status" value="1"/>
</dbReference>
<protein>
    <submittedName>
        <fullName evidence="3">NAD(P)-binding domain-containing protein</fullName>
    </submittedName>
</protein>
<dbReference type="InterPro" id="IPR036291">
    <property type="entry name" value="NAD(P)-bd_dom_sf"/>
</dbReference>
<dbReference type="RefSeq" id="WP_305997021.1">
    <property type="nucleotide sequence ID" value="NZ_JAVALS010000009.1"/>
</dbReference>
<dbReference type="Pfam" id="PF03807">
    <property type="entry name" value="F420_oxidored"/>
    <property type="match status" value="1"/>
</dbReference>
<evidence type="ECO:0000256" key="1">
    <source>
        <dbReference type="ARBA" id="ARBA00023002"/>
    </source>
</evidence>
<organism evidence="3 4">
    <name type="scientific">Arthrobacter horti</name>
    <dbReference type="NCBI Taxonomy" id="3068273"/>
    <lineage>
        <taxon>Bacteria</taxon>
        <taxon>Bacillati</taxon>
        <taxon>Actinomycetota</taxon>
        <taxon>Actinomycetes</taxon>
        <taxon>Micrococcales</taxon>
        <taxon>Micrococcaceae</taxon>
        <taxon>Arthrobacter</taxon>
    </lineage>
</organism>
<feature type="domain" description="Pyrroline-5-carboxylate reductase catalytic N-terminal" evidence="2">
    <location>
        <begin position="5"/>
        <end position="93"/>
    </location>
</feature>